<evidence type="ECO:0000313" key="4">
    <source>
        <dbReference type="Proteomes" id="UP000006072"/>
    </source>
</evidence>
<dbReference type="PATRIC" id="fig|1194972.3.peg.3456"/>
<organism evidence="3 4">
    <name type="scientific">Mycolicibacterium vaccae ATCC 25954</name>
    <dbReference type="NCBI Taxonomy" id="1194972"/>
    <lineage>
        <taxon>Bacteria</taxon>
        <taxon>Bacillati</taxon>
        <taxon>Actinomycetota</taxon>
        <taxon>Actinomycetes</taxon>
        <taxon>Mycobacteriales</taxon>
        <taxon>Mycobacteriaceae</taxon>
        <taxon>Mycolicibacterium</taxon>
    </lineage>
</organism>
<name>K0US50_MYCVA</name>
<keyword evidence="4" id="KW-1185">Reference proteome</keyword>
<feature type="compositionally biased region" description="Polar residues" evidence="1">
    <location>
        <begin position="7"/>
        <end position="21"/>
    </location>
</feature>
<dbReference type="AlphaFoldDB" id="K0US50"/>
<proteinExistence type="predicted"/>
<dbReference type="RefSeq" id="WP_003931099.1">
    <property type="nucleotide sequence ID" value="NZ_JH814692.1"/>
</dbReference>
<dbReference type="Proteomes" id="UP000006072">
    <property type="component" value="Unassembled WGS sequence"/>
</dbReference>
<feature type="compositionally biased region" description="Basic residues" evidence="1">
    <location>
        <begin position="452"/>
        <end position="467"/>
    </location>
</feature>
<accession>K0US50</accession>
<evidence type="ECO:0000256" key="1">
    <source>
        <dbReference type="SAM" id="MobiDB-lite"/>
    </source>
</evidence>
<feature type="region of interest" description="Disordered" evidence="1">
    <location>
        <begin position="423"/>
        <end position="467"/>
    </location>
</feature>
<dbReference type="eggNOG" id="COG0464">
    <property type="taxonomic scope" value="Bacteria"/>
</dbReference>
<reference evidence="3 4" key="1">
    <citation type="journal article" date="2012" name="J. Bacteriol.">
        <title>Complete Genome Sequence of Mycobacterium vaccae Type Strain ATCC 25954.</title>
        <authorList>
            <person name="Ho Y.S."/>
            <person name="Adroub S.A."/>
            <person name="Abadi M."/>
            <person name="Al Alwan B."/>
            <person name="Alkhateeb R."/>
            <person name="Gao G."/>
            <person name="Ragab A."/>
            <person name="Ali S."/>
            <person name="van Soolingen D."/>
            <person name="Bitter W."/>
            <person name="Pain A."/>
            <person name="Abdallah A.M."/>
        </authorList>
    </citation>
    <scope>NUCLEOTIDE SEQUENCE [LARGE SCALE GENOMIC DNA]</scope>
    <source>
        <strain evidence="3 4">ATCC 25954</strain>
    </source>
</reference>
<feature type="region of interest" description="Disordered" evidence="1">
    <location>
        <begin position="1"/>
        <end position="21"/>
    </location>
</feature>
<protein>
    <submittedName>
        <fullName evidence="3">Putative prophage protein</fullName>
    </submittedName>
</protein>
<evidence type="ECO:0000313" key="3">
    <source>
        <dbReference type="EMBL" id="EJZ07830.1"/>
    </source>
</evidence>
<dbReference type="Pfam" id="PF12307">
    <property type="entry name" value="DUF3631"/>
    <property type="match status" value="1"/>
</dbReference>
<sequence length="467" mass="51804">MYDDDSQTPTVDGNGSDSTGSDLLNDVREAIRHFCVLPGEQELVAVVLWCAQTHLVAEFDYAPRLVIRSAEKRSGKSRLLEVIDGLVYKPLRAVNATVAYVFRSLDTEPPPTLLFDEADTIFGSKRVADKNEDLRGLLNAGFQRGLPFGRVVGPDLTTQEFSTFAMAALAGIGRMPETIEDRAVVVVMKRRREEEAVHPYRPRRDGPMLHDLRARLAAWAETVRERAGGTYPELPFDDRAADVWEPLVSVAELAGGEWPHLAREAAVAIVTSATEDDTARSPELQLLADIRTVFEGEFMKSLDLCGKLCAISESPWGQYELSPSKLGWRLREYSVTTGHSEDKSERGYHRKDFADAFARYLPPEKPSEGVRPVQRDIDSDTQAGNMIEPRASSRTINDLERQASVGHTSADPVPDTLDTVGRLVEMQGTRPSPAAMPKHLDTGTSAPSALRTRQRSRTRGHHSRPRH</sequence>
<feature type="domain" description="DUF3631" evidence="2">
    <location>
        <begin position="188"/>
        <end position="360"/>
    </location>
</feature>
<comment type="caution">
    <text evidence="3">The sequence shown here is derived from an EMBL/GenBank/DDBJ whole genome shotgun (WGS) entry which is preliminary data.</text>
</comment>
<dbReference type="EMBL" id="ALQA01000038">
    <property type="protein sequence ID" value="EJZ07830.1"/>
    <property type="molecule type" value="Genomic_DNA"/>
</dbReference>
<evidence type="ECO:0000259" key="2">
    <source>
        <dbReference type="Pfam" id="PF12307"/>
    </source>
</evidence>
<dbReference type="HOGENOM" id="CLU_041012_1_0_11"/>
<dbReference type="InterPro" id="IPR022081">
    <property type="entry name" value="DUF3631"/>
</dbReference>
<gene>
    <name evidence="3" type="ORF">MVAC_17323</name>
</gene>